<evidence type="ECO:0000256" key="9">
    <source>
        <dbReference type="ARBA" id="ARBA00023136"/>
    </source>
</evidence>
<evidence type="ECO:0000313" key="14">
    <source>
        <dbReference type="Proteomes" id="UP000824176"/>
    </source>
</evidence>
<gene>
    <name evidence="13" type="ORF">H9804_03370</name>
</gene>
<dbReference type="PANTHER" id="PTHR33446:SF2">
    <property type="entry name" value="PROTEIN TONB"/>
    <property type="match status" value="1"/>
</dbReference>
<dbReference type="GO" id="GO:0031992">
    <property type="term" value="F:energy transducer activity"/>
    <property type="evidence" value="ECO:0007669"/>
    <property type="project" value="TreeGrafter"/>
</dbReference>
<reference evidence="13" key="1">
    <citation type="journal article" date="2021" name="PeerJ">
        <title>Extensive microbial diversity within the chicken gut microbiome revealed by metagenomics and culture.</title>
        <authorList>
            <person name="Gilroy R."/>
            <person name="Ravi A."/>
            <person name="Getino M."/>
            <person name="Pursley I."/>
            <person name="Horton D.L."/>
            <person name="Alikhan N.F."/>
            <person name="Baker D."/>
            <person name="Gharbi K."/>
            <person name="Hall N."/>
            <person name="Watson M."/>
            <person name="Adriaenssens E.M."/>
            <person name="Foster-Nyarko E."/>
            <person name="Jarju S."/>
            <person name="Secka A."/>
            <person name="Antonio M."/>
            <person name="Oren A."/>
            <person name="Chaudhuri R.R."/>
            <person name="La Ragione R."/>
            <person name="Hildebrand F."/>
            <person name="Pallen M.J."/>
        </authorList>
    </citation>
    <scope>NUCLEOTIDE SEQUENCE</scope>
    <source>
        <strain evidence="13">ChiW4-1371</strain>
    </source>
</reference>
<dbReference type="PROSITE" id="PS52015">
    <property type="entry name" value="TONB_CTD"/>
    <property type="match status" value="1"/>
</dbReference>
<comment type="similarity">
    <text evidence="2">Belongs to the TonB family.</text>
</comment>
<keyword evidence="6 11" id="KW-0812">Transmembrane</keyword>
<organism evidence="13 14">
    <name type="scientific">Candidatus Mucispirillum faecigallinarum</name>
    <dbReference type="NCBI Taxonomy" id="2838699"/>
    <lineage>
        <taxon>Bacteria</taxon>
        <taxon>Pseudomonadati</taxon>
        <taxon>Deferribacterota</taxon>
        <taxon>Deferribacteres</taxon>
        <taxon>Deferribacterales</taxon>
        <taxon>Mucispirillaceae</taxon>
        <taxon>Mucispirillum</taxon>
    </lineage>
</organism>
<evidence type="ECO:0000256" key="1">
    <source>
        <dbReference type="ARBA" id="ARBA00004383"/>
    </source>
</evidence>
<feature type="domain" description="TonB C-terminal" evidence="12">
    <location>
        <begin position="166"/>
        <end position="260"/>
    </location>
</feature>
<reference evidence="13" key="2">
    <citation type="submission" date="2021-04" db="EMBL/GenBank/DDBJ databases">
        <authorList>
            <person name="Gilroy R."/>
        </authorList>
    </citation>
    <scope>NUCLEOTIDE SEQUENCE</scope>
    <source>
        <strain evidence="13">ChiW4-1371</strain>
    </source>
</reference>
<evidence type="ECO:0000256" key="11">
    <source>
        <dbReference type="SAM" id="Phobius"/>
    </source>
</evidence>
<feature type="compositionally biased region" description="Basic and acidic residues" evidence="10">
    <location>
        <begin position="96"/>
        <end position="114"/>
    </location>
</feature>
<evidence type="ECO:0000256" key="8">
    <source>
        <dbReference type="ARBA" id="ARBA00022989"/>
    </source>
</evidence>
<dbReference type="GO" id="GO:0055085">
    <property type="term" value="P:transmembrane transport"/>
    <property type="evidence" value="ECO:0007669"/>
    <property type="project" value="InterPro"/>
</dbReference>
<evidence type="ECO:0000256" key="4">
    <source>
        <dbReference type="ARBA" id="ARBA00022475"/>
    </source>
</evidence>
<dbReference type="PANTHER" id="PTHR33446">
    <property type="entry name" value="PROTEIN TONB-RELATED"/>
    <property type="match status" value="1"/>
</dbReference>
<evidence type="ECO:0000256" key="5">
    <source>
        <dbReference type="ARBA" id="ARBA00022519"/>
    </source>
</evidence>
<keyword evidence="3" id="KW-0813">Transport</keyword>
<sequence length="265" mass="30078">MKSYRLLAVTILLSLILHILVIFFVKFVREEPKAEEHPKGEPVEIEVIPKEKPKENPYLTAPETDDAETTLDHDTYGGKSGGESESQDEQGGSPAKSRDVTKKDITPPKVENKVNESNVQEEETAPYKLNLYDNQEIINRIANAKKTPPKGEDSASYNVFEERYASYFAKFRRRIYQLWEYPAASIARGETGVVKLSFSILKDGSIVNVRMLESSGYPNLDREVMRVIKNMGKVPLPKSYELNQLNIEEAYFIYSIGSGFGRFLE</sequence>
<evidence type="ECO:0000259" key="12">
    <source>
        <dbReference type="PROSITE" id="PS52015"/>
    </source>
</evidence>
<evidence type="ECO:0000256" key="3">
    <source>
        <dbReference type="ARBA" id="ARBA00022448"/>
    </source>
</evidence>
<dbReference type="Proteomes" id="UP000824176">
    <property type="component" value="Unassembled WGS sequence"/>
</dbReference>
<dbReference type="NCBIfam" id="TIGR01352">
    <property type="entry name" value="tonB_Cterm"/>
    <property type="match status" value="1"/>
</dbReference>
<dbReference type="AlphaFoldDB" id="A0A9D2GU04"/>
<proteinExistence type="inferred from homology"/>
<keyword evidence="8 11" id="KW-1133">Transmembrane helix</keyword>
<dbReference type="EMBL" id="DXAQ01000049">
    <property type="protein sequence ID" value="HIZ88961.1"/>
    <property type="molecule type" value="Genomic_DNA"/>
</dbReference>
<dbReference type="InterPro" id="IPR037682">
    <property type="entry name" value="TonB_C"/>
</dbReference>
<evidence type="ECO:0000256" key="10">
    <source>
        <dbReference type="SAM" id="MobiDB-lite"/>
    </source>
</evidence>
<evidence type="ECO:0000256" key="7">
    <source>
        <dbReference type="ARBA" id="ARBA00022927"/>
    </source>
</evidence>
<keyword evidence="7" id="KW-0653">Protein transport</keyword>
<dbReference type="SUPFAM" id="SSF74653">
    <property type="entry name" value="TolA/TonB C-terminal domain"/>
    <property type="match status" value="1"/>
</dbReference>
<name>A0A9D2GU04_9BACT</name>
<dbReference type="InterPro" id="IPR006260">
    <property type="entry name" value="TonB/TolA_C"/>
</dbReference>
<accession>A0A9D2GU04</accession>
<feature type="transmembrane region" description="Helical" evidence="11">
    <location>
        <begin position="6"/>
        <end position="25"/>
    </location>
</feature>
<keyword evidence="9 11" id="KW-0472">Membrane</keyword>
<dbReference type="GO" id="GO:0098797">
    <property type="term" value="C:plasma membrane protein complex"/>
    <property type="evidence" value="ECO:0007669"/>
    <property type="project" value="TreeGrafter"/>
</dbReference>
<dbReference type="Pfam" id="PF03544">
    <property type="entry name" value="TonB_C"/>
    <property type="match status" value="1"/>
</dbReference>
<keyword evidence="4" id="KW-1003">Cell membrane</keyword>
<evidence type="ECO:0000313" key="13">
    <source>
        <dbReference type="EMBL" id="HIZ88961.1"/>
    </source>
</evidence>
<comment type="subcellular location">
    <subcellularLocation>
        <location evidence="1">Cell inner membrane</location>
        <topology evidence="1">Single-pass membrane protein</topology>
        <orientation evidence="1">Periplasmic side</orientation>
    </subcellularLocation>
</comment>
<feature type="region of interest" description="Disordered" evidence="10">
    <location>
        <begin position="33"/>
        <end position="127"/>
    </location>
</feature>
<evidence type="ECO:0000256" key="6">
    <source>
        <dbReference type="ARBA" id="ARBA00022692"/>
    </source>
</evidence>
<dbReference type="Gene3D" id="3.30.1150.10">
    <property type="match status" value="1"/>
</dbReference>
<feature type="compositionally biased region" description="Basic and acidic residues" evidence="10">
    <location>
        <begin position="33"/>
        <end position="55"/>
    </location>
</feature>
<dbReference type="GO" id="GO:0015031">
    <property type="term" value="P:protein transport"/>
    <property type="evidence" value="ECO:0007669"/>
    <property type="project" value="UniProtKB-KW"/>
</dbReference>
<evidence type="ECO:0000256" key="2">
    <source>
        <dbReference type="ARBA" id="ARBA00006555"/>
    </source>
</evidence>
<dbReference type="InterPro" id="IPR051045">
    <property type="entry name" value="TonB-dependent_transducer"/>
</dbReference>
<comment type="caution">
    <text evidence="13">The sequence shown here is derived from an EMBL/GenBank/DDBJ whole genome shotgun (WGS) entry which is preliminary data.</text>
</comment>
<protein>
    <submittedName>
        <fullName evidence="13">TonB family protein</fullName>
    </submittedName>
</protein>
<keyword evidence="5" id="KW-0997">Cell inner membrane</keyword>